<dbReference type="PIRSF" id="PIRSF009554">
    <property type="entry name" value="UCP009554"/>
    <property type="match status" value="1"/>
</dbReference>
<organism evidence="2 3">
    <name type="scientific">Hafnia psychrotolerans</name>
    <dbReference type="NCBI Taxonomy" id="1477018"/>
    <lineage>
        <taxon>Bacteria</taxon>
        <taxon>Pseudomonadati</taxon>
        <taxon>Pseudomonadota</taxon>
        <taxon>Gammaproteobacteria</taxon>
        <taxon>Enterobacterales</taxon>
        <taxon>Hafniaceae</taxon>
        <taxon>Hafnia</taxon>
    </lineage>
</organism>
<dbReference type="InterPro" id="IPR011194">
    <property type="entry name" value="UPF0306"/>
</dbReference>
<comment type="caution">
    <text evidence="2">The sequence shown here is derived from an EMBL/GenBank/DDBJ whole genome shotgun (WGS) entry which is preliminary data.</text>
</comment>
<dbReference type="SUPFAM" id="SSF50475">
    <property type="entry name" value="FMN-binding split barrel"/>
    <property type="match status" value="1"/>
</dbReference>
<evidence type="ECO:0000313" key="3">
    <source>
        <dbReference type="Proteomes" id="UP000627464"/>
    </source>
</evidence>
<evidence type="ECO:0000313" key="2">
    <source>
        <dbReference type="EMBL" id="GGA43690.1"/>
    </source>
</evidence>
<sequence length="152" mass="16933">MNDAEDLKHISKFLSKQHLLALCATADGDIWSANCFYVADISTMTLFFMSELKTLHGTLMHKNPHVVGTIAPQPKTIALIKGIQYRGEAFILTGEAETAARSLYCKDFPIAATMKAPVWALKLNQIKMTDNTLGFGKKLMWQRDQAEDSAVR</sequence>
<dbReference type="Proteomes" id="UP000627464">
    <property type="component" value="Unassembled WGS sequence"/>
</dbReference>
<proteinExistence type="inferred from homology"/>
<dbReference type="RefSeq" id="WP_188472785.1">
    <property type="nucleotide sequence ID" value="NZ_BMFZ01000004.1"/>
</dbReference>
<evidence type="ECO:0000256" key="1">
    <source>
        <dbReference type="HAMAP-Rule" id="MF_00764"/>
    </source>
</evidence>
<dbReference type="Gene3D" id="2.30.110.10">
    <property type="entry name" value="Electron Transport, Fmn-binding Protein, Chain A"/>
    <property type="match status" value="1"/>
</dbReference>
<reference evidence="3" key="1">
    <citation type="journal article" date="2019" name="Int. J. Syst. Evol. Microbiol.">
        <title>The Global Catalogue of Microorganisms (GCM) 10K type strain sequencing project: providing services to taxonomists for standard genome sequencing and annotation.</title>
        <authorList>
            <consortium name="The Broad Institute Genomics Platform"/>
            <consortium name="The Broad Institute Genome Sequencing Center for Infectious Disease"/>
            <person name="Wu L."/>
            <person name="Ma J."/>
        </authorList>
    </citation>
    <scope>NUCLEOTIDE SEQUENCE [LARGE SCALE GENOMIC DNA]</scope>
    <source>
        <strain evidence="3">CGMCC 1.12806</strain>
    </source>
</reference>
<keyword evidence="3" id="KW-1185">Reference proteome</keyword>
<dbReference type="InterPro" id="IPR012349">
    <property type="entry name" value="Split_barrel_FMN-bd"/>
</dbReference>
<name>A0ABQ1GHG3_9GAMM</name>
<gene>
    <name evidence="2" type="ORF">GCM10011328_18410</name>
</gene>
<comment type="similarity">
    <text evidence="1">Belongs to the UPF0306 family.</text>
</comment>
<protein>
    <recommendedName>
        <fullName evidence="1">UPF0306 protein GCM10011328_18410</fullName>
    </recommendedName>
</protein>
<dbReference type="HAMAP" id="MF_00764">
    <property type="entry name" value="UPF0306"/>
    <property type="match status" value="1"/>
</dbReference>
<dbReference type="NCBIfam" id="NF002900">
    <property type="entry name" value="PRK03467.1"/>
    <property type="match status" value="1"/>
</dbReference>
<dbReference type="EMBL" id="BMFZ01000004">
    <property type="protein sequence ID" value="GGA43690.1"/>
    <property type="molecule type" value="Genomic_DNA"/>
</dbReference>
<accession>A0ABQ1GHG3</accession>